<name>G3AXW8_CANTC</name>
<gene>
    <name evidence="2" type="ORF">CANTEDRAFT_112575</name>
</gene>
<dbReference type="EMBL" id="GL996512">
    <property type="protein sequence ID" value="EGV65713.1"/>
    <property type="molecule type" value="Genomic_DNA"/>
</dbReference>
<dbReference type="GO" id="GO:0005737">
    <property type="term" value="C:cytoplasm"/>
    <property type="evidence" value="ECO:0007669"/>
    <property type="project" value="TreeGrafter"/>
</dbReference>
<dbReference type="Gene3D" id="3.40.50.1240">
    <property type="entry name" value="Phosphoglycerate mutase-like"/>
    <property type="match status" value="1"/>
</dbReference>
<proteinExistence type="predicted"/>
<dbReference type="HOGENOM" id="CLU_039184_0_2_1"/>
<protein>
    <submittedName>
        <fullName evidence="1">Phosphoglycerate mutase-like protein</fullName>
    </submittedName>
</protein>
<evidence type="ECO:0000313" key="3">
    <source>
        <dbReference type="Proteomes" id="UP000000707"/>
    </source>
</evidence>
<dbReference type="InterPro" id="IPR050275">
    <property type="entry name" value="PGM_Phosphatase"/>
</dbReference>
<sequence length="311" mass="35803">MSAINQSLLVPDESDHRDAHDFLDHNDIYYQQIDKASVIWRFSCMKGFFRQTLDATDDMTFNYALQDFGILKPWEHIVSEIRRRNRDENSAVKYKLLLLARHGQGVHNIASIMYASEWASKWRFVGTDGNLVWGPDPLLTPLGRCQAEENRSFLETQVQKGMPIPSKFYVSPLTRSIDTMRIEWSSVETSRPLVVDNLRETIGINLCHKRSQKGELQAKYQDLDFEDGFPEEDELHLKSQKREEIWEQFMRINGVLQDLFSNELQSDDTDDVVSITCHAGTIRAFLSVVGHRGFTIPKGGIIPVIVKAERN</sequence>
<evidence type="ECO:0000313" key="2">
    <source>
        <dbReference type="EMBL" id="EGV65713.1"/>
    </source>
</evidence>
<dbReference type="SMART" id="SM00855">
    <property type="entry name" value="PGAM"/>
    <property type="match status" value="1"/>
</dbReference>
<accession>G3AXW8</accession>
<dbReference type="InterPro" id="IPR029033">
    <property type="entry name" value="His_PPase_superfam"/>
</dbReference>
<dbReference type="CDD" id="cd07067">
    <property type="entry name" value="HP_PGM_like"/>
    <property type="match status" value="1"/>
</dbReference>
<dbReference type="PANTHER" id="PTHR48100:SF1">
    <property type="entry name" value="HISTIDINE PHOSPHATASE FAMILY PROTEIN-RELATED"/>
    <property type="match status" value="1"/>
</dbReference>
<dbReference type="GO" id="GO:0016791">
    <property type="term" value="F:phosphatase activity"/>
    <property type="evidence" value="ECO:0007669"/>
    <property type="project" value="TreeGrafter"/>
</dbReference>
<dbReference type="PANTHER" id="PTHR48100">
    <property type="entry name" value="BROAD-SPECIFICITY PHOSPHATASE YOR283W-RELATED"/>
    <property type="match status" value="1"/>
</dbReference>
<dbReference type="InterPro" id="IPR013078">
    <property type="entry name" value="His_Pase_superF_clade-1"/>
</dbReference>
<dbReference type="OrthoDB" id="496981at2759"/>
<reference evidence="2 3" key="1">
    <citation type="journal article" date="2011" name="Proc. Natl. Acad. Sci. U.S.A.">
        <title>Comparative genomics of xylose-fermenting fungi for enhanced biofuel production.</title>
        <authorList>
            <person name="Wohlbach D.J."/>
            <person name="Kuo A."/>
            <person name="Sato T.K."/>
            <person name="Potts K.M."/>
            <person name="Salamov A.A."/>
            <person name="LaButti K.M."/>
            <person name="Sun H."/>
            <person name="Clum A."/>
            <person name="Pangilinan J.L."/>
            <person name="Lindquist E.A."/>
            <person name="Lucas S."/>
            <person name="Lapidus A."/>
            <person name="Jin M."/>
            <person name="Gunawan C."/>
            <person name="Balan V."/>
            <person name="Dale B.E."/>
            <person name="Jeffries T.W."/>
            <person name="Zinkel R."/>
            <person name="Barry K.W."/>
            <person name="Grigoriev I.V."/>
            <person name="Gasch A.P."/>
        </authorList>
    </citation>
    <scope>NUCLEOTIDE SEQUENCE [LARGE SCALE GENOMIC DNA]</scope>
    <source>
        <strain evidence="2">ATCC 10573</strain>
        <strain evidence="3">ATCC 10573 / BCRC 21748 / CBS 615 / JCM 9827 / NBRC 10315 / NRRL Y-1498 / VKM Y-70</strain>
    </source>
</reference>
<dbReference type="EMBL" id="GL996512">
    <property type="protein sequence ID" value="EGV65712.1"/>
    <property type="molecule type" value="Genomic_DNA"/>
</dbReference>
<dbReference type="SUPFAM" id="SSF53254">
    <property type="entry name" value="Phosphoglycerate mutase-like"/>
    <property type="match status" value="1"/>
</dbReference>
<dbReference type="AlphaFoldDB" id="G3AXW8"/>
<organism evidence="3">
    <name type="scientific">Candida tenuis (strain ATCC 10573 / BCRC 21748 / CBS 615 / JCM 9827 / NBRC 10315 / NRRL Y-1498 / VKM Y-70)</name>
    <name type="common">Yeast</name>
    <name type="synonym">Yamadazyma tenuis</name>
    <dbReference type="NCBI Taxonomy" id="590646"/>
    <lineage>
        <taxon>Eukaryota</taxon>
        <taxon>Fungi</taxon>
        <taxon>Dikarya</taxon>
        <taxon>Ascomycota</taxon>
        <taxon>Saccharomycotina</taxon>
        <taxon>Pichiomycetes</taxon>
        <taxon>Debaryomycetaceae</taxon>
        <taxon>Yamadazyma</taxon>
    </lineage>
</organism>
<dbReference type="Proteomes" id="UP000000707">
    <property type="component" value="Unassembled WGS sequence"/>
</dbReference>
<dbReference type="eggNOG" id="KOG4754">
    <property type="taxonomic scope" value="Eukaryota"/>
</dbReference>
<keyword evidence="3" id="KW-1185">Reference proteome</keyword>
<dbReference type="Pfam" id="PF00300">
    <property type="entry name" value="His_Phos_1"/>
    <property type="match status" value="1"/>
</dbReference>
<evidence type="ECO:0000313" key="1">
    <source>
        <dbReference type="EMBL" id="EGV65712.1"/>
    </source>
</evidence>